<gene>
    <name evidence="1" type="ORF">CAMGR0001_2694</name>
</gene>
<dbReference type="RefSeq" id="WP_005869784.1">
    <property type="nucleotide sequence ID" value="NZ_ACYG01000009.1"/>
</dbReference>
<dbReference type="EMBL" id="ACYG01000009">
    <property type="protein sequence ID" value="EEV18681.1"/>
    <property type="molecule type" value="Genomic_DNA"/>
</dbReference>
<dbReference type="Proteomes" id="UP000005709">
    <property type="component" value="Unassembled WGS sequence"/>
</dbReference>
<organism evidence="1 2">
    <name type="scientific">Campylobacter gracilis RM3268</name>
    <dbReference type="NCBI Taxonomy" id="553220"/>
    <lineage>
        <taxon>Bacteria</taxon>
        <taxon>Pseudomonadati</taxon>
        <taxon>Campylobacterota</taxon>
        <taxon>Epsilonproteobacteria</taxon>
        <taxon>Campylobacterales</taxon>
        <taxon>Campylobacteraceae</taxon>
        <taxon>Campylobacter</taxon>
    </lineage>
</organism>
<reference evidence="1 2" key="1">
    <citation type="submission" date="2009-07" db="EMBL/GenBank/DDBJ databases">
        <authorList>
            <person name="Madupu R."/>
            <person name="Sebastian Y."/>
            <person name="Durkin A.S."/>
            <person name="Torralba M."/>
            <person name="Methe B."/>
            <person name="Sutton G.G."/>
            <person name="Strausberg R.L."/>
            <person name="Nelson K.E."/>
        </authorList>
    </citation>
    <scope>NUCLEOTIDE SEQUENCE [LARGE SCALE GENOMIC DNA]</scope>
    <source>
        <strain evidence="1 2">RM3268</strain>
    </source>
</reference>
<dbReference type="Pfam" id="PF15580">
    <property type="entry name" value="Imm53"/>
    <property type="match status" value="1"/>
</dbReference>
<proteinExistence type="predicted"/>
<dbReference type="STRING" id="824.CGRAC_0304"/>
<comment type="caution">
    <text evidence="1">The sequence shown here is derived from an EMBL/GenBank/DDBJ whole genome shotgun (WGS) entry which is preliminary data.</text>
</comment>
<dbReference type="AlphaFoldDB" id="C8PF53"/>
<evidence type="ECO:0000313" key="1">
    <source>
        <dbReference type="EMBL" id="EEV18681.1"/>
    </source>
</evidence>
<accession>C8PF53</accession>
<dbReference type="OrthoDB" id="3533713at2"/>
<evidence type="ECO:0000313" key="2">
    <source>
        <dbReference type="Proteomes" id="UP000005709"/>
    </source>
</evidence>
<dbReference type="InterPro" id="IPR028228">
    <property type="entry name" value="Imm53"/>
</dbReference>
<sequence length="91" mass="10698">MNNLKLIQNWYASKCDGEWEHEYGLTLETVDNPGWWIEIDGESGKKPIKINIDRDDEDWFFINATENELKGSCGAENLEELLEYVVKWLMD</sequence>
<evidence type="ECO:0008006" key="3">
    <source>
        <dbReference type="Google" id="ProtNLM"/>
    </source>
</evidence>
<protein>
    <recommendedName>
        <fullName evidence="3">Rhodanese-related sulfurtransferase</fullName>
    </recommendedName>
</protein>
<name>C8PF53_9BACT</name>
<keyword evidence="2" id="KW-1185">Reference proteome</keyword>
<dbReference type="eggNOG" id="ENOG503307X">
    <property type="taxonomic scope" value="Bacteria"/>
</dbReference>